<name>A0ABV6ZU53_9PROT</name>
<evidence type="ECO:0000313" key="1">
    <source>
        <dbReference type="EMBL" id="MFC2924959.1"/>
    </source>
</evidence>
<organism evidence="1 2">
    <name type="scientific">Hyphobacterium vulgare</name>
    <dbReference type="NCBI Taxonomy" id="1736751"/>
    <lineage>
        <taxon>Bacteria</taxon>
        <taxon>Pseudomonadati</taxon>
        <taxon>Pseudomonadota</taxon>
        <taxon>Alphaproteobacteria</taxon>
        <taxon>Maricaulales</taxon>
        <taxon>Maricaulaceae</taxon>
        <taxon>Hyphobacterium</taxon>
    </lineage>
</organism>
<keyword evidence="2" id="KW-1185">Reference proteome</keyword>
<evidence type="ECO:0008006" key="3">
    <source>
        <dbReference type="Google" id="ProtNLM"/>
    </source>
</evidence>
<dbReference type="EMBL" id="JBHRSV010000001">
    <property type="protein sequence ID" value="MFC2924959.1"/>
    <property type="molecule type" value="Genomic_DNA"/>
</dbReference>
<sequence>MPTITVFIPESAAPPTPREYSRFEPDVESRDTEDAIAWAVGQALNEWEGMESAFAACYGRFCQDSSGIAYASYGTVTSSRARGMMIGQAIERCPPWLEQCATNLRPLLDLAGKFAERRNELAHGYIVGFDSGDAHSYFLVPAAYATRYQLSRTKLEQVVKEQLTSPADLLGRIKLAAGEYAYSAAQILYYRDRFRDLWNKAIIIASECWAATVDARRMGHAPLAYALNGMVSDQTED</sequence>
<evidence type="ECO:0000313" key="2">
    <source>
        <dbReference type="Proteomes" id="UP001595379"/>
    </source>
</evidence>
<dbReference type="Proteomes" id="UP001595379">
    <property type="component" value="Unassembled WGS sequence"/>
</dbReference>
<gene>
    <name evidence="1" type="ORF">ACFOOR_02450</name>
</gene>
<protein>
    <recommendedName>
        <fullName evidence="3">Apea-like HEPN domain-containing protein</fullName>
    </recommendedName>
</protein>
<dbReference type="RefSeq" id="WP_343163842.1">
    <property type="nucleotide sequence ID" value="NZ_JBHRSV010000001.1"/>
</dbReference>
<accession>A0ABV6ZU53</accession>
<proteinExistence type="predicted"/>
<reference evidence="2" key="1">
    <citation type="journal article" date="2019" name="Int. J. Syst. Evol. Microbiol.">
        <title>The Global Catalogue of Microorganisms (GCM) 10K type strain sequencing project: providing services to taxonomists for standard genome sequencing and annotation.</title>
        <authorList>
            <consortium name="The Broad Institute Genomics Platform"/>
            <consortium name="The Broad Institute Genome Sequencing Center for Infectious Disease"/>
            <person name="Wu L."/>
            <person name="Ma J."/>
        </authorList>
    </citation>
    <scope>NUCLEOTIDE SEQUENCE [LARGE SCALE GENOMIC DNA]</scope>
    <source>
        <strain evidence="2">KCTC 52487</strain>
    </source>
</reference>
<comment type="caution">
    <text evidence="1">The sequence shown here is derived from an EMBL/GenBank/DDBJ whole genome shotgun (WGS) entry which is preliminary data.</text>
</comment>